<dbReference type="Proteomes" id="UP001062846">
    <property type="component" value="Chromosome 6"/>
</dbReference>
<sequence length="78" mass="8853">MQKSLIFFAGVDARSRDDLKRILPIPEGSLPVQYLGVPLISTRLEAQDCATLKEKIMRRIQVWPNQTSAILFTLLKRG</sequence>
<name>A0ACC0NAT3_RHOML</name>
<evidence type="ECO:0000313" key="1">
    <source>
        <dbReference type="EMBL" id="KAI8549996.1"/>
    </source>
</evidence>
<comment type="caution">
    <text evidence="1">The sequence shown here is derived from an EMBL/GenBank/DDBJ whole genome shotgun (WGS) entry which is preliminary data.</text>
</comment>
<dbReference type="EMBL" id="CM046393">
    <property type="protein sequence ID" value="KAI8549996.1"/>
    <property type="molecule type" value="Genomic_DNA"/>
</dbReference>
<evidence type="ECO:0000313" key="2">
    <source>
        <dbReference type="Proteomes" id="UP001062846"/>
    </source>
</evidence>
<reference evidence="1" key="1">
    <citation type="submission" date="2022-02" db="EMBL/GenBank/DDBJ databases">
        <title>Plant Genome Project.</title>
        <authorList>
            <person name="Zhang R.-G."/>
        </authorList>
    </citation>
    <scope>NUCLEOTIDE SEQUENCE</scope>
    <source>
        <strain evidence="1">AT1</strain>
    </source>
</reference>
<organism evidence="1 2">
    <name type="scientific">Rhododendron molle</name>
    <name type="common">Chinese azalea</name>
    <name type="synonym">Azalea mollis</name>
    <dbReference type="NCBI Taxonomy" id="49168"/>
    <lineage>
        <taxon>Eukaryota</taxon>
        <taxon>Viridiplantae</taxon>
        <taxon>Streptophyta</taxon>
        <taxon>Embryophyta</taxon>
        <taxon>Tracheophyta</taxon>
        <taxon>Spermatophyta</taxon>
        <taxon>Magnoliopsida</taxon>
        <taxon>eudicotyledons</taxon>
        <taxon>Gunneridae</taxon>
        <taxon>Pentapetalae</taxon>
        <taxon>asterids</taxon>
        <taxon>Ericales</taxon>
        <taxon>Ericaceae</taxon>
        <taxon>Ericoideae</taxon>
        <taxon>Rhodoreae</taxon>
        <taxon>Rhododendron</taxon>
    </lineage>
</organism>
<keyword evidence="2" id="KW-1185">Reference proteome</keyword>
<protein>
    <submittedName>
        <fullName evidence="1">Uncharacterized protein</fullName>
    </submittedName>
</protein>
<gene>
    <name evidence="1" type="ORF">RHMOL_Rhmol06G0069200</name>
</gene>
<accession>A0ACC0NAT3</accession>
<proteinExistence type="predicted"/>